<comment type="caution">
    <text evidence="2">The sequence shown here is derived from an EMBL/GenBank/DDBJ whole genome shotgun (WGS) entry which is preliminary data.</text>
</comment>
<accession>A0A6S7GPD7</accession>
<reference evidence="2" key="1">
    <citation type="submission" date="2020-04" db="EMBL/GenBank/DDBJ databases">
        <authorList>
            <person name="Alioto T."/>
            <person name="Alioto T."/>
            <person name="Gomez Garrido J."/>
        </authorList>
    </citation>
    <scope>NUCLEOTIDE SEQUENCE</scope>
    <source>
        <strain evidence="2">A484AB</strain>
    </source>
</reference>
<evidence type="ECO:0000259" key="1">
    <source>
        <dbReference type="Pfam" id="PF00589"/>
    </source>
</evidence>
<dbReference type="Proteomes" id="UP001152795">
    <property type="component" value="Unassembled WGS sequence"/>
</dbReference>
<evidence type="ECO:0000313" key="2">
    <source>
        <dbReference type="EMBL" id="CAB3993543.1"/>
    </source>
</evidence>
<dbReference type="InterPro" id="IPR002104">
    <property type="entry name" value="Integrase_catalytic"/>
</dbReference>
<dbReference type="EMBL" id="CACRXK020002279">
    <property type="protein sequence ID" value="CAB3993543.1"/>
    <property type="molecule type" value="Genomic_DNA"/>
</dbReference>
<sequence length="251" mass="28066">ISVTSKVLQKLEQDKATGVIVIPKWPTQVWYSMAMRMLISCPVLLQHSVRLLLLPSHPQETHPLHKKLDLLLQTFSSELVDRANDSLTFETFELTLKLSRPGKHLKPIELEAFGQEQSLCIIHHLRAYIEKTANHRTDVNTSQLLLSYQKPFKPVSKDTISRWIKIVLKDAGIDTTKFTAHSARAASTSAAAKAGASIESILESAGWSNCGTFAKFYNKEINVSCNLGSVLLEANIELRLYSLSSLFFTTT</sequence>
<evidence type="ECO:0000313" key="3">
    <source>
        <dbReference type="Proteomes" id="UP001152795"/>
    </source>
</evidence>
<dbReference type="Gene3D" id="1.10.443.10">
    <property type="entry name" value="Intergrase catalytic core"/>
    <property type="match status" value="1"/>
</dbReference>
<feature type="domain" description="Tyr recombinase" evidence="1">
    <location>
        <begin position="126"/>
        <end position="218"/>
    </location>
</feature>
<dbReference type="GO" id="GO:0006310">
    <property type="term" value="P:DNA recombination"/>
    <property type="evidence" value="ECO:0007669"/>
    <property type="project" value="InterPro"/>
</dbReference>
<organism evidence="2 3">
    <name type="scientific">Paramuricea clavata</name>
    <name type="common">Red gorgonian</name>
    <name type="synonym">Violescent sea-whip</name>
    <dbReference type="NCBI Taxonomy" id="317549"/>
    <lineage>
        <taxon>Eukaryota</taxon>
        <taxon>Metazoa</taxon>
        <taxon>Cnidaria</taxon>
        <taxon>Anthozoa</taxon>
        <taxon>Octocorallia</taxon>
        <taxon>Malacalcyonacea</taxon>
        <taxon>Plexauridae</taxon>
        <taxon>Paramuricea</taxon>
    </lineage>
</organism>
<feature type="non-terminal residue" evidence="2">
    <location>
        <position position="1"/>
    </location>
</feature>
<protein>
    <submittedName>
        <fullName evidence="2">Pol poly</fullName>
    </submittedName>
</protein>
<dbReference type="PANTHER" id="PTHR35617">
    <property type="entry name" value="PHAGE_INTEGRASE DOMAIN-CONTAINING PROTEIN"/>
    <property type="match status" value="1"/>
</dbReference>
<dbReference type="AlphaFoldDB" id="A0A6S7GPD7"/>
<dbReference type="GO" id="GO:0003677">
    <property type="term" value="F:DNA binding"/>
    <property type="evidence" value="ECO:0007669"/>
    <property type="project" value="InterPro"/>
</dbReference>
<dbReference type="InterPro" id="IPR013762">
    <property type="entry name" value="Integrase-like_cat_sf"/>
</dbReference>
<dbReference type="Pfam" id="PF00589">
    <property type="entry name" value="Phage_integrase"/>
    <property type="match status" value="1"/>
</dbReference>
<gene>
    <name evidence="2" type="ORF">PACLA_8A046661</name>
</gene>
<name>A0A6S7GPD7_PARCT</name>
<dbReference type="PANTHER" id="PTHR35617:SF3">
    <property type="entry name" value="CORE-BINDING (CB) DOMAIN-CONTAINING PROTEIN"/>
    <property type="match status" value="1"/>
</dbReference>
<proteinExistence type="predicted"/>
<dbReference type="OrthoDB" id="5988973at2759"/>
<dbReference type="GO" id="GO:0015074">
    <property type="term" value="P:DNA integration"/>
    <property type="evidence" value="ECO:0007669"/>
    <property type="project" value="InterPro"/>
</dbReference>
<dbReference type="SUPFAM" id="SSF56349">
    <property type="entry name" value="DNA breaking-rejoining enzymes"/>
    <property type="match status" value="1"/>
</dbReference>
<dbReference type="InterPro" id="IPR011010">
    <property type="entry name" value="DNA_brk_join_enz"/>
</dbReference>
<feature type="non-terminal residue" evidence="2">
    <location>
        <position position="251"/>
    </location>
</feature>
<keyword evidence="3" id="KW-1185">Reference proteome</keyword>